<dbReference type="Proteomes" id="UP000003963">
    <property type="component" value="Unassembled WGS sequence"/>
</dbReference>
<dbReference type="RefSeq" id="WP_009715639.1">
    <property type="nucleotide sequence ID" value="NZ_GG657754.1"/>
</dbReference>
<organism evidence="3 4">
    <name type="scientific">Streptomyces himastatinicus ATCC 53653</name>
    <dbReference type="NCBI Taxonomy" id="457427"/>
    <lineage>
        <taxon>Bacteria</taxon>
        <taxon>Bacillati</taxon>
        <taxon>Actinomycetota</taxon>
        <taxon>Actinomycetes</taxon>
        <taxon>Kitasatosporales</taxon>
        <taxon>Streptomycetaceae</taxon>
        <taxon>Streptomyces</taxon>
        <taxon>Streptomyces violaceusniger group</taxon>
    </lineage>
</organism>
<dbReference type="InterPro" id="IPR036890">
    <property type="entry name" value="HATPase_C_sf"/>
</dbReference>
<keyword evidence="1" id="KW-0808">Transferase</keyword>
<sequence>MDNTVLKTTTTPDEEPKYRELTAQFPSTPRGARLARRGAVRHVAEWGYPPASDTSCTVALLVAELASNAVRHGHVPGRDFRLRLSLQQESTQTIRIEVSDTRDERLPLRPTTTSPEDETGRGLLLVDLLATRWGTAPRVPVGKTVWAECAPQEPARAPSPRPLQN</sequence>
<evidence type="ECO:0000313" key="3">
    <source>
        <dbReference type="EMBL" id="EFL23824.1"/>
    </source>
</evidence>
<name>D9WNC7_9ACTN</name>
<dbReference type="Pfam" id="PF13581">
    <property type="entry name" value="HATPase_c_2"/>
    <property type="match status" value="1"/>
</dbReference>
<dbReference type="EMBL" id="GG657754">
    <property type="protein sequence ID" value="EFL23824.1"/>
    <property type="molecule type" value="Genomic_DNA"/>
</dbReference>
<evidence type="ECO:0000259" key="2">
    <source>
        <dbReference type="Pfam" id="PF13581"/>
    </source>
</evidence>
<protein>
    <submittedName>
        <fullName evidence="3">Putative regulatory protein</fullName>
    </submittedName>
</protein>
<dbReference type="PANTHER" id="PTHR35526:SF3">
    <property type="entry name" value="ANTI-SIGMA-F FACTOR RSBW"/>
    <property type="match status" value="1"/>
</dbReference>
<proteinExistence type="predicted"/>
<feature type="domain" description="Histidine kinase/HSP90-like ATPase" evidence="2">
    <location>
        <begin position="25"/>
        <end position="146"/>
    </location>
</feature>
<dbReference type="OrthoDB" id="3473697at2"/>
<dbReference type="SUPFAM" id="SSF55874">
    <property type="entry name" value="ATPase domain of HSP90 chaperone/DNA topoisomerase II/histidine kinase"/>
    <property type="match status" value="1"/>
</dbReference>
<dbReference type="PANTHER" id="PTHR35526">
    <property type="entry name" value="ANTI-SIGMA-F FACTOR RSBW-RELATED"/>
    <property type="match status" value="1"/>
</dbReference>
<gene>
    <name evidence="3" type="ORF">SSOG_03538</name>
</gene>
<dbReference type="CDD" id="cd16936">
    <property type="entry name" value="HATPase_RsbW-like"/>
    <property type="match status" value="1"/>
</dbReference>
<dbReference type="HOGENOM" id="CLU_090336_14_0_11"/>
<keyword evidence="1" id="KW-0723">Serine/threonine-protein kinase</keyword>
<keyword evidence="1" id="KW-0418">Kinase</keyword>
<dbReference type="Gene3D" id="3.30.565.10">
    <property type="entry name" value="Histidine kinase-like ATPase, C-terminal domain"/>
    <property type="match status" value="1"/>
</dbReference>
<evidence type="ECO:0000256" key="1">
    <source>
        <dbReference type="ARBA" id="ARBA00022527"/>
    </source>
</evidence>
<reference evidence="3 4" key="1">
    <citation type="submission" date="2009-02" db="EMBL/GenBank/DDBJ databases">
        <title>Annotation of Streptomyces hygroscopicus strain ATCC 53653.</title>
        <authorList>
            <consortium name="The Broad Institute Genome Sequencing Platform"/>
            <consortium name="Broad Institute Microbial Sequencing Center"/>
            <person name="Fischbach M."/>
            <person name="Godfrey P."/>
            <person name="Ward D."/>
            <person name="Young S."/>
            <person name="Zeng Q."/>
            <person name="Koehrsen M."/>
            <person name="Alvarado L."/>
            <person name="Berlin A.M."/>
            <person name="Bochicchio J."/>
            <person name="Borenstein D."/>
            <person name="Chapman S.B."/>
            <person name="Chen Z."/>
            <person name="Engels R."/>
            <person name="Freedman E."/>
            <person name="Gellesch M."/>
            <person name="Goldberg J."/>
            <person name="Griggs A."/>
            <person name="Gujja S."/>
            <person name="Heilman E.R."/>
            <person name="Heiman D.I."/>
            <person name="Hepburn T.A."/>
            <person name="Howarth C."/>
            <person name="Jen D."/>
            <person name="Larson L."/>
            <person name="Lewis B."/>
            <person name="Mehta T."/>
            <person name="Park D."/>
            <person name="Pearson M."/>
            <person name="Richards J."/>
            <person name="Roberts A."/>
            <person name="Saif S."/>
            <person name="Shea T.D."/>
            <person name="Shenoy N."/>
            <person name="Sisk P."/>
            <person name="Stolte C."/>
            <person name="Sykes S.N."/>
            <person name="Thomson T."/>
            <person name="Walk T."/>
            <person name="White J."/>
            <person name="Yandava C."/>
            <person name="Straight P."/>
            <person name="Clardy J."/>
            <person name="Hung D."/>
            <person name="Kolter R."/>
            <person name="Mekalanos J."/>
            <person name="Walker S."/>
            <person name="Walsh C.T."/>
            <person name="Wieland-Brown L.C."/>
            <person name="Haas B."/>
            <person name="Nusbaum C."/>
            <person name="Birren B."/>
        </authorList>
    </citation>
    <scope>NUCLEOTIDE SEQUENCE [LARGE SCALE GENOMIC DNA]</scope>
    <source>
        <strain evidence="3 4">ATCC 53653</strain>
    </source>
</reference>
<accession>D9WNC7</accession>
<dbReference type="InterPro" id="IPR050267">
    <property type="entry name" value="Anti-sigma-factor_SerPK"/>
</dbReference>
<evidence type="ECO:0000313" key="4">
    <source>
        <dbReference type="Proteomes" id="UP000003963"/>
    </source>
</evidence>
<dbReference type="AlphaFoldDB" id="D9WNC7"/>
<dbReference type="STRING" id="457427.SSOG_03538"/>
<dbReference type="InterPro" id="IPR003594">
    <property type="entry name" value="HATPase_dom"/>
</dbReference>
<keyword evidence="4" id="KW-1185">Reference proteome</keyword>
<dbReference type="GO" id="GO:0004674">
    <property type="term" value="F:protein serine/threonine kinase activity"/>
    <property type="evidence" value="ECO:0007669"/>
    <property type="project" value="UniProtKB-KW"/>
</dbReference>